<proteinExistence type="predicted"/>
<comment type="caution">
    <text evidence="1">The sequence shown here is derived from an EMBL/GenBank/DDBJ whole genome shotgun (WGS) entry which is preliminary data.</text>
</comment>
<reference evidence="1 2" key="1">
    <citation type="submission" date="2019-02" db="EMBL/GenBank/DDBJ databases">
        <authorList>
            <person name="Feng G."/>
        </authorList>
    </citation>
    <scope>NUCLEOTIDE SEQUENCE [LARGE SCALE GENOMIC DNA]</scope>
    <source>
        <strain evidence="1 2">CCTCC AB 2011146</strain>
    </source>
</reference>
<gene>
    <name evidence="1" type="ORF">EWH12_11685</name>
</gene>
<organism evidence="1 2">
    <name type="scientific">Sphingobium cupriresistens</name>
    <dbReference type="NCBI Taxonomy" id="1132417"/>
    <lineage>
        <taxon>Bacteria</taxon>
        <taxon>Pseudomonadati</taxon>
        <taxon>Pseudomonadota</taxon>
        <taxon>Alphaproteobacteria</taxon>
        <taxon>Sphingomonadales</taxon>
        <taxon>Sphingomonadaceae</taxon>
        <taxon>Sphingobium</taxon>
    </lineage>
</organism>
<dbReference type="Proteomes" id="UP000291572">
    <property type="component" value="Unassembled WGS sequence"/>
</dbReference>
<sequence length="80" mass="8251">MRRSAAPDRRAAARPKVRAAASALAGLTPGSREVVVKYYTLFYDDTGPLRGGLGCGNPTFSGSAPAVTVPPSLTTWSGSL</sequence>
<evidence type="ECO:0000313" key="2">
    <source>
        <dbReference type="Proteomes" id="UP000291572"/>
    </source>
</evidence>
<dbReference type="AlphaFoldDB" id="A0A8G1ZFP8"/>
<name>A0A8G1ZFP8_9SPHN</name>
<dbReference type="RefSeq" id="WP_129926695.1">
    <property type="nucleotide sequence ID" value="NZ_SEOO01000017.1"/>
</dbReference>
<evidence type="ECO:0000313" key="1">
    <source>
        <dbReference type="EMBL" id="RYM10511.1"/>
    </source>
</evidence>
<protein>
    <submittedName>
        <fullName evidence="1">Uncharacterized protein</fullName>
    </submittedName>
</protein>
<dbReference type="EMBL" id="SEOO01000017">
    <property type="protein sequence ID" value="RYM10511.1"/>
    <property type="molecule type" value="Genomic_DNA"/>
</dbReference>
<accession>A0A8G1ZFP8</accession>